<dbReference type="GO" id="GO:0016740">
    <property type="term" value="F:transferase activity"/>
    <property type="evidence" value="ECO:0007669"/>
    <property type="project" value="UniProtKB-KW"/>
</dbReference>
<name>A0A4R8DUN6_9BACT</name>
<dbReference type="EMBL" id="SODV01000001">
    <property type="protein sequence ID" value="TDX01656.1"/>
    <property type="molecule type" value="Genomic_DNA"/>
</dbReference>
<evidence type="ECO:0000313" key="2">
    <source>
        <dbReference type="Proteomes" id="UP000294498"/>
    </source>
</evidence>
<keyword evidence="1" id="KW-0808">Transferase</keyword>
<dbReference type="Gene3D" id="3.40.50.2000">
    <property type="entry name" value="Glycogen Phosphorylase B"/>
    <property type="match status" value="1"/>
</dbReference>
<dbReference type="OrthoDB" id="1094459at2"/>
<gene>
    <name evidence="1" type="ORF">EDB95_2697</name>
</gene>
<dbReference type="Proteomes" id="UP000294498">
    <property type="component" value="Unassembled WGS sequence"/>
</dbReference>
<comment type="caution">
    <text evidence="1">The sequence shown here is derived from an EMBL/GenBank/DDBJ whole genome shotgun (WGS) entry which is preliminary data.</text>
</comment>
<dbReference type="Pfam" id="PF13692">
    <property type="entry name" value="Glyco_trans_1_4"/>
    <property type="match status" value="1"/>
</dbReference>
<protein>
    <submittedName>
        <fullName evidence="1">Glycosyl transferase family 1</fullName>
    </submittedName>
</protein>
<reference evidence="1 2" key="1">
    <citation type="submission" date="2019-03" db="EMBL/GenBank/DDBJ databases">
        <title>Genomic Encyclopedia of Type Strains, Phase IV (KMG-IV): sequencing the most valuable type-strain genomes for metagenomic binning, comparative biology and taxonomic classification.</title>
        <authorList>
            <person name="Goeker M."/>
        </authorList>
    </citation>
    <scope>NUCLEOTIDE SEQUENCE [LARGE SCALE GENOMIC DNA]</scope>
    <source>
        <strain evidence="1 2">DSM 100059</strain>
    </source>
</reference>
<dbReference type="AlphaFoldDB" id="A0A4R8DUN6"/>
<accession>A0A4R8DUN6</accession>
<keyword evidence="2" id="KW-1185">Reference proteome</keyword>
<dbReference type="RefSeq" id="WP_133994299.1">
    <property type="nucleotide sequence ID" value="NZ_SODV01000001.1"/>
</dbReference>
<organism evidence="1 2">
    <name type="scientific">Dinghuibacter silviterrae</name>
    <dbReference type="NCBI Taxonomy" id="1539049"/>
    <lineage>
        <taxon>Bacteria</taxon>
        <taxon>Pseudomonadati</taxon>
        <taxon>Bacteroidota</taxon>
        <taxon>Chitinophagia</taxon>
        <taxon>Chitinophagales</taxon>
        <taxon>Chitinophagaceae</taxon>
        <taxon>Dinghuibacter</taxon>
    </lineage>
</organism>
<dbReference type="SUPFAM" id="SSF53756">
    <property type="entry name" value="UDP-Glycosyltransferase/glycogen phosphorylase"/>
    <property type="match status" value="1"/>
</dbReference>
<proteinExistence type="predicted"/>
<evidence type="ECO:0000313" key="1">
    <source>
        <dbReference type="EMBL" id="TDX01656.1"/>
    </source>
</evidence>
<sequence length="367" mass="41637">MHLHLLSFTIPYPADFGGAIDVLEKIKALHAEGVRVHLHCFRYNRPEAPELEQYCAEVRYYKRQTRFSLTLPYIVSSRVSMDLMGVLDADDYPILAEGVHTAYALLQGRWPGRVMALRLHNVETNYYANLAALEKAAFKRSYYRLESWLLGNWERKVSGLPLLAIHPGVGTYFQQHYRSGQVTYLPAFTSYAPGNNPTGRGEYVLFHGDFSVVDNVESLRWLLEEVGRGSDLPWVVAGRRGQNVEQILKAHPYARLVADPGAEEMETLIREAQVHVVHSFNPEGIKIKLLHALFAGRHCIAQEALLEGTGLEETCRPAANAMAFKTQLDMLWALPFTEEEKKKRTEVLRAQFDNRANARKLMALMGL</sequence>